<protein>
    <submittedName>
        <fullName evidence="2">Aldo/keto reductase</fullName>
    </submittedName>
</protein>
<keyword evidence="3" id="KW-1185">Reference proteome</keyword>
<dbReference type="InterPro" id="IPR023210">
    <property type="entry name" value="NADP_OxRdtase_dom"/>
</dbReference>
<organism evidence="2 3">
    <name type="scientific">Pararoseomonas baculiformis</name>
    <dbReference type="NCBI Taxonomy" id="2820812"/>
    <lineage>
        <taxon>Bacteria</taxon>
        <taxon>Pseudomonadati</taxon>
        <taxon>Pseudomonadota</taxon>
        <taxon>Alphaproteobacteria</taxon>
        <taxon>Acetobacterales</taxon>
        <taxon>Acetobacteraceae</taxon>
        <taxon>Pararoseomonas</taxon>
    </lineage>
</organism>
<dbReference type="PANTHER" id="PTHR43638">
    <property type="entry name" value="OXIDOREDUCTASE, ALDO/KETO REDUCTASE FAMILY PROTEIN"/>
    <property type="match status" value="1"/>
</dbReference>
<dbReference type="SUPFAM" id="SSF51430">
    <property type="entry name" value="NAD(P)-linked oxidoreductase"/>
    <property type="match status" value="1"/>
</dbReference>
<evidence type="ECO:0000313" key="3">
    <source>
        <dbReference type="Proteomes" id="UP000681594"/>
    </source>
</evidence>
<evidence type="ECO:0000313" key="2">
    <source>
        <dbReference type="EMBL" id="MBP0443436.1"/>
    </source>
</evidence>
<dbReference type="CDD" id="cd19138">
    <property type="entry name" value="AKR_YeaE"/>
    <property type="match status" value="1"/>
</dbReference>
<proteinExistence type="predicted"/>
<feature type="domain" description="NADP-dependent oxidoreductase" evidence="1">
    <location>
        <begin position="15"/>
        <end position="263"/>
    </location>
</feature>
<dbReference type="RefSeq" id="WP_209377625.1">
    <property type="nucleotide sequence ID" value="NZ_JAGIZB010000001.1"/>
</dbReference>
<dbReference type="Gene3D" id="3.20.20.100">
    <property type="entry name" value="NADP-dependent oxidoreductase domain"/>
    <property type="match status" value="1"/>
</dbReference>
<dbReference type="InterPro" id="IPR036812">
    <property type="entry name" value="NAD(P)_OxRdtase_dom_sf"/>
</dbReference>
<dbReference type="EMBL" id="JAGIZB010000001">
    <property type="protein sequence ID" value="MBP0443436.1"/>
    <property type="molecule type" value="Genomic_DNA"/>
</dbReference>
<name>A0ABS4A8W6_9PROT</name>
<gene>
    <name evidence="2" type="ORF">J8J14_01480</name>
</gene>
<dbReference type="Proteomes" id="UP000681594">
    <property type="component" value="Unassembled WGS sequence"/>
</dbReference>
<sequence length="276" mass="30002">MQHATLPDGTRVPVLGQGTWHMGERGADRRAEAEALRLGLDLGLTLIDTAEMYADGGAEEVVREAIAGRRGEVFLVSKVYPQNASRARMARSCEASLRRMGVESIDLYLLHWRGGVPLAETVEAFGRLVEAGKIRRWGVSNLDVDDLEELGAALPDCQTDQVLYNLEARGPEHDLLPFCADHRMPVMAYSPVGQGGRMLRNPALRAVAARHGTGAAAIALAFTLRRPGIIAIPKAGNPAHLRENAAARDLVLTEQDLAELDQAFPPPRRKLPLAML</sequence>
<dbReference type="PIRSF" id="PIRSF000097">
    <property type="entry name" value="AKR"/>
    <property type="match status" value="1"/>
</dbReference>
<accession>A0ABS4A8W6</accession>
<dbReference type="PANTHER" id="PTHR43638:SF3">
    <property type="entry name" value="ALDEHYDE REDUCTASE"/>
    <property type="match status" value="1"/>
</dbReference>
<comment type="caution">
    <text evidence="2">The sequence shown here is derived from an EMBL/GenBank/DDBJ whole genome shotgun (WGS) entry which is preliminary data.</text>
</comment>
<evidence type="ECO:0000259" key="1">
    <source>
        <dbReference type="Pfam" id="PF00248"/>
    </source>
</evidence>
<dbReference type="PRINTS" id="PR00069">
    <property type="entry name" value="ALDKETRDTASE"/>
</dbReference>
<reference evidence="2 3" key="1">
    <citation type="submission" date="2021-03" db="EMBL/GenBank/DDBJ databases">
        <authorList>
            <person name="So Y."/>
        </authorList>
    </citation>
    <scope>NUCLEOTIDE SEQUENCE [LARGE SCALE GENOMIC DNA]</scope>
    <source>
        <strain evidence="2 3">SSH11</strain>
    </source>
</reference>
<dbReference type="Pfam" id="PF00248">
    <property type="entry name" value="Aldo_ket_red"/>
    <property type="match status" value="1"/>
</dbReference>
<dbReference type="InterPro" id="IPR020471">
    <property type="entry name" value="AKR"/>
</dbReference>